<evidence type="ECO:0000256" key="1">
    <source>
        <dbReference type="SAM" id="Phobius"/>
    </source>
</evidence>
<reference evidence="2" key="1">
    <citation type="submission" date="2021-09" db="EMBL/GenBank/DDBJ databases">
        <title>Fulvivirga sp. isolated from coastal sediment.</title>
        <authorList>
            <person name="Yu H."/>
        </authorList>
    </citation>
    <scope>NUCLEOTIDE SEQUENCE</scope>
    <source>
        <strain evidence="2">1062</strain>
    </source>
</reference>
<feature type="transmembrane region" description="Helical" evidence="1">
    <location>
        <begin position="158"/>
        <end position="179"/>
    </location>
</feature>
<keyword evidence="1" id="KW-0812">Transmembrane</keyword>
<gene>
    <name evidence="2" type="ORF">LDX50_03330</name>
</gene>
<dbReference type="Proteomes" id="UP001139409">
    <property type="component" value="Unassembled WGS sequence"/>
</dbReference>
<evidence type="ECO:0000313" key="2">
    <source>
        <dbReference type="EMBL" id="MCA6073882.1"/>
    </source>
</evidence>
<dbReference type="EMBL" id="JAIXNE010000001">
    <property type="protein sequence ID" value="MCA6073882.1"/>
    <property type="molecule type" value="Genomic_DNA"/>
</dbReference>
<dbReference type="AlphaFoldDB" id="A0A9X1HPM1"/>
<protein>
    <submittedName>
        <fullName evidence="2">Uncharacterized protein</fullName>
    </submittedName>
</protein>
<evidence type="ECO:0000313" key="3">
    <source>
        <dbReference type="Proteomes" id="UP001139409"/>
    </source>
</evidence>
<sequence length="299" mass="35134">MFKRGIVVILFLWSAVLQAQELPPRGQFLADSLKIGEPVPYTLGYRYDATRDVIFPDSLFNFEPFELDHKEYFPTQTRNGISYDSAVYYLSYFELDTFQIYSLPVFEIINGDSTRLIPQADTIFLKQVVTEVPDSLAVEAMPLIENTDYIQVPFAFNYPYAIIGLIIFVIVMVLVIVFFGKSIRNAWKVFWLKRRHHKFMEKYNRLTQEKSDDFRKQAEKIIIMWKKYLQQLEEFPYTSLTTKELVRDHPDTHLGNALHSIDAAMYNPRETGLDEASFLTLRDYAVNRFERKVKELNND</sequence>
<comment type="caution">
    <text evidence="2">The sequence shown here is derived from an EMBL/GenBank/DDBJ whole genome shotgun (WGS) entry which is preliminary data.</text>
</comment>
<keyword evidence="1" id="KW-1133">Transmembrane helix</keyword>
<proteinExistence type="predicted"/>
<keyword evidence="1" id="KW-0472">Membrane</keyword>
<organism evidence="2 3">
    <name type="scientific">Fulvivirga sedimenti</name>
    <dbReference type="NCBI Taxonomy" id="2879465"/>
    <lineage>
        <taxon>Bacteria</taxon>
        <taxon>Pseudomonadati</taxon>
        <taxon>Bacteroidota</taxon>
        <taxon>Cytophagia</taxon>
        <taxon>Cytophagales</taxon>
        <taxon>Fulvivirgaceae</taxon>
        <taxon>Fulvivirga</taxon>
    </lineage>
</organism>
<accession>A0A9X1HPM1</accession>
<keyword evidence="3" id="KW-1185">Reference proteome</keyword>
<dbReference type="RefSeq" id="WP_225696992.1">
    <property type="nucleotide sequence ID" value="NZ_JAIXNE010000001.1"/>
</dbReference>
<name>A0A9X1HPM1_9BACT</name>